<dbReference type="Gene3D" id="2.170.150.20">
    <property type="entry name" value="Peptide methionine sulfoxide reductase"/>
    <property type="match status" value="1"/>
</dbReference>
<dbReference type="AlphaFoldDB" id="A0A7W6WKH2"/>
<accession>A0A7W6WKH2</accession>
<dbReference type="FunFam" id="2.170.150.20:FF:000007">
    <property type="entry name" value="Protein cereblon"/>
    <property type="match status" value="1"/>
</dbReference>
<evidence type="ECO:0000313" key="3">
    <source>
        <dbReference type="EMBL" id="MBB4285749.1"/>
    </source>
</evidence>
<proteinExistence type="predicted"/>
<feature type="domain" description="CULT" evidence="2">
    <location>
        <begin position="43"/>
        <end position="148"/>
    </location>
</feature>
<protein>
    <recommendedName>
        <fullName evidence="2">CULT domain-containing protein</fullName>
    </recommendedName>
</protein>
<name>A0A7W6WKH2_9PROT</name>
<sequence>MRAALASAPPERARARARHGPPPDRPAAPAPGVAAADPAARGRRRLCCRACGAVIARPEDAIAVGGAHSHHVFNPAGIVFHIGCFRDAPGVRAVGPRTGRFTWFRGYDWVVTACGTCARHLGWMYHAIADTAPATFQALVLDRLVETGGDDGGDDGDDAGG</sequence>
<gene>
    <name evidence="3" type="ORF">GGD88_001469</name>
</gene>
<dbReference type="CDD" id="cd15777">
    <property type="entry name" value="CRBN_C_like"/>
    <property type="match status" value="1"/>
</dbReference>
<evidence type="ECO:0000313" key="4">
    <source>
        <dbReference type="Proteomes" id="UP000555728"/>
    </source>
</evidence>
<comment type="caution">
    <text evidence="3">The sequence shown here is derived from an EMBL/GenBank/DDBJ whole genome shotgun (WGS) entry which is preliminary data.</text>
</comment>
<evidence type="ECO:0000256" key="1">
    <source>
        <dbReference type="SAM" id="MobiDB-lite"/>
    </source>
</evidence>
<dbReference type="Proteomes" id="UP000555728">
    <property type="component" value="Unassembled WGS sequence"/>
</dbReference>
<reference evidence="3 4" key="1">
    <citation type="submission" date="2020-08" db="EMBL/GenBank/DDBJ databases">
        <title>Genome sequencing of Purple Non-Sulfur Bacteria from various extreme environments.</title>
        <authorList>
            <person name="Mayer M."/>
        </authorList>
    </citation>
    <scope>NUCLEOTIDE SEQUENCE [LARGE SCALE GENOMIC DNA]</scope>
    <source>
        <strain evidence="3 4">JA135</strain>
    </source>
</reference>
<keyword evidence="4" id="KW-1185">Reference proteome</keyword>
<organism evidence="3 4">
    <name type="scientific">Roseospira goensis</name>
    <dbReference type="NCBI Taxonomy" id="391922"/>
    <lineage>
        <taxon>Bacteria</taxon>
        <taxon>Pseudomonadati</taxon>
        <taxon>Pseudomonadota</taxon>
        <taxon>Alphaproteobacteria</taxon>
        <taxon>Rhodospirillales</taxon>
        <taxon>Rhodospirillaceae</taxon>
        <taxon>Roseospira</taxon>
    </lineage>
</organism>
<dbReference type="PROSITE" id="PS51788">
    <property type="entry name" value="CULT"/>
    <property type="match status" value="1"/>
</dbReference>
<feature type="compositionally biased region" description="Low complexity" evidence="1">
    <location>
        <begin position="1"/>
        <end position="10"/>
    </location>
</feature>
<dbReference type="EMBL" id="JACIGI010000009">
    <property type="protein sequence ID" value="MBB4285749.1"/>
    <property type="molecule type" value="Genomic_DNA"/>
</dbReference>
<dbReference type="InterPro" id="IPR034750">
    <property type="entry name" value="CULT"/>
</dbReference>
<evidence type="ECO:0000259" key="2">
    <source>
        <dbReference type="PROSITE" id="PS51788"/>
    </source>
</evidence>
<dbReference type="RefSeq" id="WP_184433485.1">
    <property type="nucleotide sequence ID" value="NZ_JACIGI010000009.1"/>
</dbReference>
<feature type="region of interest" description="Disordered" evidence="1">
    <location>
        <begin position="1"/>
        <end position="35"/>
    </location>
</feature>